<dbReference type="Proteomes" id="UP000000768">
    <property type="component" value="Chromosome 1"/>
</dbReference>
<evidence type="ECO:0000313" key="8">
    <source>
        <dbReference type="EMBL" id="KXG38237.1"/>
    </source>
</evidence>
<dbReference type="PANTHER" id="PTHR48000">
    <property type="entry name" value="OS09G0431300 PROTEIN"/>
    <property type="match status" value="1"/>
</dbReference>
<dbReference type="SMART" id="SM00717">
    <property type="entry name" value="SANT"/>
    <property type="match status" value="2"/>
</dbReference>
<dbReference type="CDD" id="cd00167">
    <property type="entry name" value="SANT"/>
    <property type="match status" value="1"/>
</dbReference>
<keyword evidence="9" id="KW-1185">Reference proteome</keyword>
<dbReference type="SMR" id="A0A1B6QJZ3"/>
<dbReference type="STRING" id="4558.A0A1B6QJZ3"/>
<keyword evidence="4" id="KW-0804">Transcription</keyword>
<dbReference type="Gene3D" id="1.10.10.60">
    <property type="entry name" value="Homeodomain-like"/>
    <property type="match status" value="2"/>
</dbReference>
<evidence type="ECO:0000259" key="6">
    <source>
        <dbReference type="PROSITE" id="PS50090"/>
    </source>
</evidence>
<dbReference type="InterPro" id="IPR009057">
    <property type="entry name" value="Homeodomain-like_sf"/>
</dbReference>
<dbReference type="OMA" id="ERIICEM"/>
<evidence type="ECO:0000259" key="7">
    <source>
        <dbReference type="PROSITE" id="PS51294"/>
    </source>
</evidence>
<keyword evidence="2" id="KW-0805">Transcription regulation</keyword>
<dbReference type="InterPro" id="IPR017930">
    <property type="entry name" value="Myb_dom"/>
</dbReference>
<proteinExistence type="predicted"/>
<reference evidence="8 9" key="1">
    <citation type="journal article" date="2009" name="Nature">
        <title>The Sorghum bicolor genome and the diversification of grasses.</title>
        <authorList>
            <person name="Paterson A.H."/>
            <person name="Bowers J.E."/>
            <person name="Bruggmann R."/>
            <person name="Dubchak I."/>
            <person name="Grimwood J."/>
            <person name="Gundlach H."/>
            <person name="Haberer G."/>
            <person name="Hellsten U."/>
            <person name="Mitros T."/>
            <person name="Poliakov A."/>
            <person name="Schmutz J."/>
            <person name="Spannagl M."/>
            <person name="Tang H."/>
            <person name="Wang X."/>
            <person name="Wicker T."/>
            <person name="Bharti A.K."/>
            <person name="Chapman J."/>
            <person name="Feltus F.A."/>
            <person name="Gowik U."/>
            <person name="Grigoriev I.V."/>
            <person name="Lyons E."/>
            <person name="Maher C.A."/>
            <person name="Martis M."/>
            <person name="Narechania A."/>
            <person name="Otillar R.P."/>
            <person name="Penning B.W."/>
            <person name="Salamov A.A."/>
            <person name="Wang Y."/>
            <person name="Zhang L."/>
            <person name="Carpita N.C."/>
            <person name="Freeling M."/>
            <person name="Gingle A.R."/>
            <person name="Hash C.T."/>
            <person name="Keller B."/>
            <person name="Klein P."/>
            <person name="Kresovich S."/>
            <person name="McCann M.C."/>
            <person name="Ming R."/>
            <person name="Peterson D.G."/>
            <person name="Mehboob-ur-Rahman"/>
            <person name="Ware D."/>
            <person name="Westhoff P."/>
            <person name="Mayer K.F."/>
            <person name="Messing J."/>
            <person name="Rokhsar D.S."/>
        </authorList>
    </citation>
    <scope>NUCLEOTIDE SEQUENCE [LARGE SCALE GENOMIC DNA]</scope>
    <source>
        <strain evidence="9">cv. BTx623</strain>
    </source>
</reference>
<dbReference type="InParanoid" id="A0A1B6QJZ3"/>
<sequence length="256" mass="27836">MIKKGKWSKEEDDLIINHIQRHGSIGLRRCGRSCRSRWLNYLRPGLKHGNFTLAEERIICEMYSKRGSCWSVIAAQLPGRTDLAIKNYWNSTLKKKYLLPAARTAATWGRGSRRTCPSGSTSSDAAGVPARGLQLVVYSNEESSTAGSSSPSPSPVKPVLAGPTPAPVAAAGQEPIAAVPNSGPVVRIEQKPALASRLPLEKPLPREAGDQIGERLMDLVCAPASPIPLNFMEPELLACIDGFDDTDSFLPWFDHH</sequence>
<dbReference type="eggNOG" id="KOG0048">
    <property type="taxonomic scope" value="Eukaryota"/>
</dbReference>
<dbReference type="AlphaFoldDB" id="A0A1B6QJZ3"/>
<dbReference type="GO" id="GO:0003700">
    <property type="term" value="F:DNA-binding transcription factor activity"/>
    <property type="evidence" value="ECO:0000318"/>
    <property type="project" value="GO_Central"/>
</dbReference>
<evidence type="ECO:0000256" key="5">
    <source>
        <dbReference type="SAM" id="MobiDB-lite"/>
    </source>
</evidence>
<evidence type="ECO:0000256" key="4">
    <source>
        <dbReference type="ARBA" id="ARBA00023163"/>
    </source>
</evidence>
<keyword evidence="3" id="KW-0238">DNA-binding</keyword>
<evidence type="ECO:0000256" key="1">
    <source>
        <dbReference type="ARBA" id="ARBA00022737"/>
    </source>
</evidence>
<feature type="domain" description="Myb-like" evidence="6">
    <location>
        <begin position="1"/>
        <end position="93"/>
    </location>
</feature>
<dbReference type="SUPFAM" id="SSF46689">
    <property type="entry name" value="Homeodomain-like"/>
    <property type="match status" value="1"/>
</dbReference>
<feature type="domain" description="HTH myb-type" evidence="7">
    <location>
        <begin position="43"/>
        <end position="97"/>
    </location>
</feature>
<dbReference type="GO" id="GO:0005634">
    <property type="term" value="C:nucleus"/>
    <property type="evidence" value="ECO:0000318"/>
    <property type="project" value="GO_Central"/>
</dbReference>
<feature type="compositionally biased region" description="Low complexity" evidence="5">
    <location>
        <begin position="158"/>
        <end position="167"/>
    </location>
</feature>
<dbReference type="GO" id="GO:0006355">
    <property type="term" value="P:regulation of DNA-templated transcription"/>
    <property type="evidence" value="ECO:0000318"/>
    <property type="project" value="GO_Central"/>
</dbReference>
<dbReference type="PROSITE" id="PS50090">
    <property type="entry name" value="MYB_LIKE"/>
    <property type="match status" value="1"/>
</dbReference>
<dbReference type="InterPro" id="IPR001005">
    <property type="entry name" value="SANT/Myb"/>
</dbReference>
<evidence type="ECO:0000313" key="9">
    <source>
        <dbReference type="Proteomes" id="UP000000768"/>
    </source>
</evidence>
<feature type="domain" description="HTH myb-type" evidence="7">
    <location>
        <begin position="1"/>
        <end position="42"/>
    </location>
</feature>
<evidence type="ECO:0000256" key="3">
    <source>
        <dbReference type="ARBA" id="ARBA00023125"/>
    </source>
</evidence>
<reference evidence="9" key="2">
    <citation type="journal article" date="2018" name="Plant J.">
        <title>The Sorghum bicolor reference genome: improved assembly, gene annotations, a transcriptome atlas, and signatures of genome organization.</title>
        <authorList>
            <person name="McCormick R.F."/>
            <person name="Truong S.K."/>
            <person name="Sreedasyam A."/>
            <person name="Jenkins J."/>
            <person name="Shu S."/>
            <person name="Sims D."/>
            <person name="Kennedy M."/>
            <person name="Amirebrahimi M."/>
            <person name="Weers B.D."/>
            <person name="McKinley B."/>
            <person name="Mattison A."/>
            <person name="Morishige D.T."/>
            <person name="Grimwood J."/>
            <person name="Schmutz J."/>
            <person name="Mullet J.E."/>
        </authorList>
    </citation>
    <scope>NUCLEOTIDE SEQUENCE [LARGE SCALE GENOMIC DNA]</scope>
    <source>
        <strain evidence="9">cv. BTx623</strain>
    </source>
</reference>
<dbReference type="Gramene" id="KXG38237">
    <property type="protein sequence ID" value="KXG38237"/>
    <property type="gene ID" value="SORBI_3001G204400"/>
</dbReference>
<accession>A0A1B6QJZ3</accession>
<dbReference type="Pfam" id="PF00249">
    <property type="entry name" value="Myb_DNA-binding"/>
    <property type="match status" value="2"/>
</dbReference>
<name>A0A1B6QJZ3_SORBI</name>
<evidence type="ECO:0000256" key="2">
    <source>
        <dbReference type="ARBA" id="ARBA00023015"/>
    </source>
</evidence>
<protein>
    <submittedName>
        <fullName evidence="8">Uncharacterized protein</fullName>
    </submittedName>
</protein>
<dbReference type="PANTHER" id="PTHR48000:SF6">
    <property type="entry name" value="TRANSCRIPTION FACTOR MYB36"/>
    <property type="match status" value="1"/>
</dbReference>
<organism evidence="8 9">
    <name type="scientific">Sorghum bicolor</name>
    <name type="common">Sorghum</name>
    <name type="synonym">Sorghum vulgare</name>
    <dbReference type="NCBI Taxonomy" id="4558"/>
    <lineage>
        <taxon>Eukaryota</taxon>
        <taxon>Viridiplantae</taxon>
        <taxon>Streptophyta</taxon>
        <taxon>Embryophyta</taxon>
        <taxon>Tracheophyta</taxon>
        <taxon>Spermatophyta</taxon>
        <taxon>Magnoliopsida</taxon>
        <taxon>Liliopsida</taxon>
        <taxon>Poales</taxon>
        <taxon>Poaceae</taxon>
        <taxon>PACMAD clade</taxon>
        <taxon>Panicoideae</taxon>
        <taxon>Andropogonodae</taxon>
        <taxon>Andropogoneae</taxon>
        <taxon>Sorghinae</taxon>
        <taxon>Sorghum</taxon>
    </lineage>
</organism>
<gene>
    <name evidence="8" type="ORF">SORBI_3001G204400</name>
</gene>
<feature type="region of interest" description="Disordered" evidence="5">
    <location>
        <begin position="141"/>
        <end position="167"/>
    </location>
</feature>
<keyword evidence="1" id="KW-0677">Repeat</keyword>
<dbReference type="PROSITE" id="PS51294">
    <property type="entry name" value="HTH_MYB"/>
    <property type="match status" value="2"/>
</dbReference>
<dbReference type="EMBL" id="CM000760">
    <property type="protein sequence ID" value="KXG38237.1"/>
    <property type="molecule type" value="Genomic_DNA"/>
</dbReference>
<dbReference type="GO" id="GO:0003677">
    <property type="term" value="F:DNA binding"/>
    <property type="evidence" value="ECO:0007669"/>
    <property type="project" value="UniProtKB-KW"/>
</dbReference>